<dbReference type="GO" id="GO:0004803">
    <property type="term" value="F:transposase activity"/>
    <property type="evidence" value="ECO:0007669"/>
    <property type="project" value="InterPro"/>
</dbReference>
<dbReference type="GO" id="GO:0003677">
    <property type="term" value="F:DNA binding"/>
    <property type="evidence" value="ECO:0007669"/>
    <property type="project" value="UniProtKB-KW"/>
</dbReference>
<sequence length="334" mass="38213">MQKEQKQTQRMIFDSEETLLEKLVSRDHAYRKVRELVSINTLVEPFRKLYSDKGAQGIDVEKGFTAILLQFWEDLSDRQMEKALQENTAMKWFCGFRLTEKTPDHSYFGKLRNRVGTKNLKDLFDRVNELLEAAGLIGGTFTFVDSTGIVSKLALWEERDQAIEDGEKRLDNAVVGKYAADKDARYASKGKNKFWFGYRRQVAVDMGQGIITKAFVDPGNILDLHALKRLIPNQGMIIADKGYSSKENEQRIKGKGIHSGILKKENNKEKNRDLDRWLSKVRMPFENVFSQKQRRARYRGTAKVQLQVTMEALTYNLKRLIKIGSPPLGAGVGA</sequence>
<dbReference type="Proteomes" id="UP000183245">
    <property type="component" value="Unassembled WGS sequence"/>
</dbReference>
<proteinExistence type="inferred from homology"/>
<gene>
    <name evidence="8" type="ORF">AUK40_00640</name>
</gene>
<dbReference type="GO" id="GO:0006313">
    <property type="term" value="P:DNA transposition"/>
    <property type="evidence" value="ECO:0007669"/>
    <property type="project" value="InterPro"/>
</dbReference>
<evidence type="ECO:0000313" key="9">
    <source>
        <dbReference type="Proteomes" id="UP000183245"/>
    </source>
</evidence>
<dbReference type="PANTHER" id="PTHR35604:SF2">
    <property type="entry name" value="TRANSPOSASE INSH FOR INSERTION SEQUENCE ELEMENT IS5A-RELATED"/>
    <property type="match status" value="1"/>
</dbReference>
<evidence type="ECO:0000256" key="4">
    <source>
        <dbReference type="ARBA" id="ARBA00023125"/>
    </source>
</evidence>
<dbReference type="STRING" id="1817892.AUK40_00640"/>
<dbReference type="Pfam" id="PF01609">
    <property type="entry name" value="DDE_Tnp_1"/>
    <property type="match status" value="1"/>
</dbReference>
<comment type="function">
    <text evidence="1">Involved in the transposition of the insertion sequence IS5.</text>
</comment>
<accession>A0A1J5J556</accession>
<feature type="domain" description="Transposase InsH N-terminal" evidence="7">
    <location>
        <begin position="20"/>
        <end position="114"/>
    </location>
</feature>
<keyword evidence="3" id="KW-0815">Transposition</keyword>
<dbReference type="PANTHER" id="PTHR35604">
    <property type="entry name" value="TRANSPOSASE INSH FOR INSERTION SEQUENCE ELEMENT IS5A-RELATED"/>
    <property type="match status" value="1"/>
</dbReference>
<evidence type="ECO:0000259" key="7">
    <source>
        <dbReference type="Pfam" id="PF05598"/>
    </source>
</evidence>
<evidence type="ECO:0008006" key="10">
    <source>
        <dbReference type="Google" id="ProtNLM"/>
    </source>
</evidence>
<evidence type="ECO:0000256" key="1">
    <source>
        <dbReference type="ARBA" id="ARBA00003544"/>
    </source>
</evidence>
<organism evidence="8 9">
    <name type="scientific">Candidatus Wirthbacteria bacterium CG2_30_54_11</name>
    <dbReference type="NCBI Taxonomy" id="1817892"/>
    <lineage>
        <taxon>Bacteria</taxon>
        <taxon>Candidatus Wirthbacteria</taxon>
    </lineage>
</organism>
<evidence type="ECO:0000256" key="5">
    <source>
        <dbReference type="ARBA" id="ARBA00023172"/>
    </source>
</evidence>
<dbReference type="EMBL" id="MNZT01000011">
    <property type="protein sequence ID" value="OIP99670.1"/>
    <property type="molecule type" value="Genomic_DNA"/>
</dbReference>
<dbReference type="Pfam" id="PF05598">
    <property type="entry name" value="DUF772"/>
    <property type="match status" value="1"/>
</dbReference>
<reference evidence="8 9" key="1">
    <citation type="journal article" date="2016" name="Environ. Microbiol.">
        <title>Genomic resolution of a cold subsurface aquifer community provides metabolic insights for novel microbes adapted to high CO concentrations.</title>
        <authorList>
            <person name="Probst A.J."/>
            <person name="Castelle C.J."/>
            <person name="Singh A."/>
            <person name="Brown C.T."/>
            <person name="Anantharaman K."/>
            <person name="Sharon I."/>
            <person name="Hug L.A."/>
            <person name="Burstein D."/>
            <person name="Emerson J.B."/>
            <person name="Thomas B.C."/>
            <person name="Banfield J.F."/>
        </authorList>
    </citation>
    <scope>NUCLEOTIDE SEQUENCE [LARGE SCALE GENOMIC DNA]</scope>
    <source>
        <strain evidence="8">CG2_30_54_11</strain>
    </source>
</reference>
<dbReference type="AlphaFoldDB" id="A0A1J5J556"/>
<evidence type="ECO:0000256" key="3">
    <source>
        <dbReference type="ARBA" id="ARBA00022578"/>
    </source>
</evidence>
<comment type="caution">
    <text evidence="8">The sequence shown here is derived from an EMBL/GenBank/DDBJ whole genome shotgun (WGS) entry which is preliminary data.</text>
</comment>
<keyword evidence="5" id="KW-0233">DNA recombination</keyword>
<dbReference type="InterPro" id="IPR047959">
    <property type="entry name" value="Transpos_IS5"/>
</dbReference>
<evidence type="ECO:0000259" key="6">
    <source>
        <dbReference type="Pfam" id="PF01609"/>
    </source>
</evidence>
<feature type="domain" description="Transposase IS4-like" evidence="6">
    <location>
        <begin position="143"/>
        <end position="317"/>
    </location>
</feature>
<evidence type="ECO:0000313" key="8">
    <source>
        <dbReference type="EMBL" id="OIP99670.1"/>
    </source>
</evidence>
<dbReference type="InterPro" id="IPR002559">
    <property type="entry name" value="Transposase_11"/>
</dbReference>
<evidence type="ECO:0000256" key="2">
    <source>
        <dbReference type="ARBA" id="ARBA00010075"/>
    </source>
</evidence>
<name>A0A1J5J556_9BACT</name>
<comment type="similarity">
    <text evidence="2">Belongs to the transposase 11 family.</text>
</comment>
<dbReference type="NCBIfam" id="NF033581">
    <property type="entry name" value="transpos_IS5_4"/>
    <property type="match status" value="1"/>
</dbReference>
<dbReference type="InterPro" id="IPR008490">
    <property type="entry name" value="Transposase_InsH_N"/>
</dbReference>
<protein>
    <recommendedName>
        <fullName evidence="10">Transposase</fullName>
    </recommendedName>
</protein>
<keyword evidence="4" id="KW-0238">DNA-binding</keyword>